<feature type="transmembrane region" description="Helical" evidence="1">
    <location>
        <begin position="42"/>
        <end position="65"/>
    </location>
</feature>
<feature type="transmembrane region" description="Helical" evidence="1">
    <location>
        <begin position="151"/>
        <end position="172"/>
    </location>
</feature>
<keyword evidence="1" id="KW-1133">Transmembrane helix</keyword>
<organism evidence="2 3">
    <name type="scientific">Gigaspora margarita</name>
    <dbReference type="NCBI Taxonomy" id="4874"/>
    <lineage>
        <taxon>Eukaryota</taxon>
        <taxon>Fungi</taxon>
        <taxon>Fungi incertae sedis</taxon>
        <taxon>Mucoromycota</taxon>
        <taxon>Glomeromycotina</taxon>
        <taxon>Glomeromycetes</taxon>
        <taxon>Diversisporales</taxon>
        <taxon>Gigasporaceae</taxon>
        <taxon>Gigaspora</taxon>
    </lineage>
</organism>
<comment type="caution">
    <text evidence="2">The sequence shown here is derived from an EMBL/GenBank/DDBJ whole genome shotgun (WGS) entry which is preliminary data.</text>
</comment>
<evidence type="ECO:0000256" key="1">
    <source>
        <dbReference type="SAM" id="Phobius"/>
    </source>
</evidence>
<dbReference type="EMBL" id="WTPW01000021">
    <property type="protein sequence ID" value="KAF0558413.1"/>
    <property type="molecule type" value="Genomic_DNA"/>
</dbReference>
<sequence length="201" mass="22751">MELAQFNITSSLFVGAALILRLESFFRMLIVDTTNGTIKKFWPFFLFCIMNISALIVESAVPIMIVASKYCSDPDIYGLSCLNWFYIARPNCRSSCSNEYYVTSCYIADDIRMVFNLIAKVALLHLAYLQCKNVCSIFTSPVCSLYNSPKFIYFHITIMGIRLIELILLVAVNILDTTKCVGAYCNPDHPECLFIPVVLNI</sequence>
<keyword evidence="3" id="KW-1185">Reference proteome</keyword>
<name>A0A8H4EVB2_GIGMA</name>
<gene>
    <name evidence="2" type="ORF">F8M41_009303</name>
</gene>
<dbReference type="Proteomes" id="UP000439903">
    <property type="component" value="Unassembled WGS sequence"/>
</dbReference>
<keyword evidence="1" id="KW-0812">Transmembrane</keyword>
<evidence type="ECO:0000313" key="2">
    <source>
        <dbReference type="EMBL" id="KAF0558413.1"/>
    </source>
</evidence>
<dbReference type="OrthoDB" id="2334596at2759"/>
<keyword evidence="1" id="KW-0472">Membrane</keyword>
<evidence type="ECO:0000313" key="3">
    <source>
        <dbReference type="Proteomes" id="UP000439903"/>
    </source>
</evidence>
<protein>
    <submittedName>
        <fullName evidence="2">Uncharacterized protein</fullName>
    </submittedName>
</protein>
<proteinExistence type="predicted"/>
<reference evidence="2 3" key="1">
    <citation type="journal article" date="2019" name="Environ. Microbiol.">
        <title>At the nexus of three kingdoms: the genome of the mycorrhizal fungus Gigaspora margarita provides insights into plant, endobacterial and fungal interactions.</title>
        <authorList>
            <person name="Venice F."/>
            <person name="Ghignone S."/>
            <person name="Salvioli di Fossalunga A."/>
            <person name="Amselem J."/>
            <person name="Novero M."/>
            <person name="Xianan X."/>
            <person name="Sedzielewska Toro K."/>
            <person name="Morin E."/>
            <person name="Lipzen A."/>
            <person name="Grigoriev I.V."/>
            <person name="Henrissat B."/>
            <person name="Martin F.M."/>
            <person name="Bonfante P."/>
        </authorList>
    </citation>
    <scope>NUCLEOTIDE SEQUENCE [LARGE SCALE GENOMIC DNA]</scope>
    <source>
        <strain evidence="2 3">BEG34</strain>
    </source>
</reference>
<dbReference type="AlphaFoldDB" id="A0A8H4EVB2"/>
<feature type="transmembrane region" description="Helical" evidence="1">
    <location>
        <begin position="12"/>
        <end position="30"/>
    </location>
</feature>
<accession>A0A8H4EVB2</accession>